<sequence>MNKNILLALSVLAITACGNSNANKPMDDDQPKKVNMADSIAGDWIVTGDEATNEMSDTMGVTLKKDGSAQSINMPTYQYRKWTLKNDTIIMNAVSTAEGMPADTAVNDTGIVDFKANTITLLGGDIVYKRRQAESNNAGK</sequence>
<dbReference type="RefSeq" id="WP_223929363.1">
    <property type="nucleotide sequence ID" value="NZ_BPTU01000001.1"/>
</dbReference>
<dbReference type="GeneID" id="72467700"/>
<feature type="chain" id="PRO_5040127886" description="Lipocalin-like domain-containing protein" evidence="1">
    <location>
        <begin position="23"/>
        <end position="140"/>
    </location>
</feature>
<dbReference type="Pfam" id="PF12702">
    <property type="entry name" value="Lipocalin_3"/>
    <property type="match status" value="1"/>
</dbReference>
<dbReference type="EMBL" id="BPUB01000001">
    <property type="protein sequence ID" value="GJG58273.1"/>
    <property type="molecule type" value="Genomic_DNA"/>
</dbReference>
<dbReference type="AlphaFoldDB" id="A0A9R1C8Z6"/>
<reference evidence="3" key="1">
    <citation type="journal article" date="2022" name="Int. J. Syst. Evol. Microbiol.">
        <title>Prevotella lacticifex sp. nov., isolated from the rumen of cows.</title>
        <authorList>
            <person name="Shinkai T."/>
            <person name="Ikeyama N."/>
            <person name="Kumagai M."/>
            <person name="Ohmori H."/>
            <person name="Sakamoto M."/>
            <person name="Ohkuma M."/>
            <person name="Mitsumori M."/>
        </authorList>
    </citation>
    <scope>NUCLEOTIDE SEQUENCE</scope>
    <source>
        <strain evidence="3">R5076</strain>
    </source>
</reference>
<proteinExistence type="predicted"/>
<dbReference type="PROSITE" id="PS51257">
    <property type="entry name" value="PROKAR_LIPOPROTEIN"/>
    <property type="match status" value="1"/>
</dbReference>
<comment type="caution">
    <text evidence="3">The sequence shown here is derived from an EMBL/GenBank/DDBJ whole genome shotgun (WGS) entry which is preliminary data.</text>
</comment>
<protein>
    <recommendedName>
        <fullName evidence="2">Lipocalin-like domain-containing protein</fullName>
    </recommendedName>
</protein>
<feature type="domain" description="Lipocalin-like" evidence="2">
    <location>
        <begin position="38"/>
        <end position="129"/>
    </location>
</feature>
<evidence type="ECO:0000259" key="2">
    <source>
        <dbReference type="Pfam" id="PF12702"/>
    </source>
</evidence>
<evidence type="ECO:0000313" key="4">
    <source>
        <dbReference type="Proteomes" id="UP000825483"/>
    </source>
</evidence>
<accession>A0A9R1C8Z6</accession>
<feature type="signal peptide" evidence="1">
    <location>
        <begin position="1"/>
        <end position="22"/>
    </location>
</feature>
<gene>
    <name evidence="3" type="ORF">PRLR5076_11240</name>
</gene>
<dbReference type="Gene3D" id="2.40.128.280">
    <property type="match status" value="1"/>
</dbReference>
<dbReference type="InterPro" id="IPR024311">
    <property type="entry name" value="Lipocalin-like"/>
</dbReference>
<name>A0A9R1C8Z6_9BACT</name>
<evidence type="ECO:0000313" key="3">
    <source>
        <dbReference type="EMBL" id="GJG58273.1"/>
    </source>
</evidence>
<evidence type="ECO:0000256" key="1">
    <source>
        <dbReference type="SAM" id="SignalP"/>
    </source>
</evidence>
<keyword evidence="1" id="KW-0732">Signal</keyword>
<dbReference type="Proteomes" id="UP000825483">
    <property type="component" value="Unassembled WGS sequence"/>
</dbReference>
<keyword evidence="4" id="KW-1185">Reference proteome</keyword>
<organism evidence="3 4">
    <name type="scientific">Prevotella lacticifex</name>
    <dbReference type="NCBI Taxonomy" id="2854755"/>
    <lineage>
        <taxon>Bacteria</taxon>
        <taxon>Pseudomonadati</taxon>
        <taxon>Bacteroidota</taxon>
        <taxon>Bacteroidia</taxon>
        <taxon>Bacteroidales</taxon>
        <taxon>Prevotellaceae</taxon>
        <taxon>Prevotella</taxon>
    </lineage>
</organism>